<organism evidence="2 3">
    <name type="scientific">Marchantia polymorpha subsp. ruderalis</name>
    <dbReference type="NCBI Taxonomy" id="1480154"/>
    <lineage>
        <taxon>Eukaryota</taxon>
        <taxon>Viridiplantae</taxon>
        <taxon>Streptophyta</taxon>
        <taxon>Embryophyta</taxon>
        <taxon>Marchantiophyta</taxon>
        <taxon>Marchantiopsida</taxon>
        <taxon>Marchantiidae</taxon>
        <taxon>Marchantiales</taxon>
        <taxon>Marchantiaceae</taxon>
        <taxon>Marchantia</taxon>
    </lineage>
</organism>
<dbReference type="PANTHER" id="PTHR48173:SF2">
    <property type="entry name" value="VACUOLAR PROTEIN SORTING-ASSOCIATED PROTEIN 62"/>
    <property type="match status" value="1"/>
</dbReference>
<dbReference type="InterPro" id="IPR009291">
    <property type="entry name" value="Vps62"/>
</dbReference>
<evidence type="ECO:0000313" key="2">
    <source>
        <dbReference type="EMBL" id="OAE33920.1"/>
    </source>
</evidence>
<evidence type="ECO:0000256" key="1">
    <source>
        <dbReference type="SAM" id="MobiDB-lite"/>
    </source>
</evidence>
<reference evidence="2" key="1">
    <citation type="submission" date="2016-03" db="EMBL/GenBank/DDBJ databases">
        <title>Mechanisms controlling the formation of the plant cell surface in tip-growing cells are functionally conserved among land plants.</title>
        <authorList>
            <person name="Honkanen S."/>
            <person name="Jones V.A."/>
            <person name="Morieri G."/>
            <person name="Champion C."/>
            <person name="Hetherington A.J."/>
            <person name="Kelly S."/>
            <person name="Saint-Marcoux D."/>
            <person name="Proust H."/>
            <person name="Prescott H."/>
            <person name="Dolan L."/>
        </authorList>
    </citation>
    <scope>NUCLEOTIDE SEQUENCE [LARGE SCALE GENOMIC DNA]</scope>
    <source>
        <tissue evidence="2">Whole gametophyte</tissue>
    </source>
</reference>
<feature type="region of interest" description="Disordered" evidence="1">
    <location>
        <begin position="669"/>
        <end position="694"/>
    </location>
</feature>
<comment type="caution">
    <text evidence="2">The sequence shown here is derived from an EMBL/GenBank/DDBJ whole genome shotgun (WGS) entry which is preliminary data.</text>
</comment>
<evidence type="ECO:0008006" key="4">
    <source>
        <dbReference type="Google" id="ProtNLM"/>
    </source>
</evidence>
<dbReference type="AlphaFoldDB" id="A0A176WL82"/>
<feature type="compositionally biased region" description="Basic and acidic residues" evidence="1">
    <location>
        <begin position="681"/>
        <end position="694"/>
    </location>
</feature>
<sequence length="694" mass="77401">MLYAASSEEEWSYSCKGHANEREVKSNSGLGSQLWRSPRSVLAERRAFGSVLRGSGSVDARRRVEIDIVEAEGVERIRVGPAEITDWVYVPQSRRCSESGRRKMWAKCSACVDKIINPWGKPKAVPLSAPTPGPWVHKVRLPEPLPDWAPGTGFAKKRLNLGELEIEQITEFVEIWRSGEGFEQGATYYQPVIPDGCYYFGSYGQLNLGYGVRLGWTFAVSGFIKGDNPPLAYPSDYTLLWSSTVADAEQELFAYFWEPVAPAGYKHLGYLVTTSAERPPLIGDLVCVREDQTDTCQLDELLWDSSTLSKGTTFSTWTTKPYLVGPDELGIAVNTVYCATKLTKEVFLPVRCLKNVNRVMTAMPTYEQLVQIMQKYGPTVYFHPNEEFLPSSPNWYFDQGALLYSKASPKSPVRVEKDGANLPAGGSNDDEFWLALPTDGSAERVKKGDLASAKGLVHVKPMFGGTFTDMACWIFYTFNGSSTAKVGPVKNLSLGRIGEHVCDWEHFTVRVDNFSGEMRRLYMAAHAAGTWWHTHEIEFVPGTNRAIVYSARNTHAMYPHEGENLQGDGKVGIGIRNDTSKSNIFLDTSVDFEFIAVDYRGTKKAGETKEAGDDQSQTDLFPASPPWVDYMREWGPKIEYDTKTELDKVLKFLPALLRNSVRSLLKKLPDELGGQEGPTGPKEKVSWAGDERLS</sequence>
<dbReference type="PANTHER" id="PTHR48173">
    <property type="entry name" value="GNK2-HOMOLOGOUS DOMAIN-CONTAINING PROTEIN"/>
    <property type="match status" value="1"/>
</dbReference>
<proteinExistence type="predicted"/>
<gene>
    <name evidence="2" type="ORF">AXG93_1104s1160</name>
</gene>
<name>A0A176WL82_MARPO</name>
<dbReference type="EMBL" id="LVLJ01000472">
    <property type="protein sequence ID" value="OAE33920.1"/>
    <property type="molecule type" value="Genomic_DNA"/>
</dbReference>
<protein>
    <recommendedName>
        <fullName evidence="4">Vacuolar protein sorting-associated protein 62</fullName>
    </recommendedName>
</protein>
<keyword evidence="3" id="KW-1185">Reference proteome</keyword>
<dbReference type="Pfam" id="PF06101">
    <property type="entry name" value="Vps62"/>
    <property type="match status" value="1"/>
</dbReference>
<evidence type="ECO:0000313" key="3">
    <source>
        <dbReference type="Proteomes" id="UP000077202"/>
    </source>
</evidence>
<dbReference type="Proteomes" id="UP000077202">
    <property type="component" value="Unassembled WGS sequence"/>
</dbReference>
<accession>A0A176WL82</accession>